<evidence type="ECO:0000313" key="4">
    <source>
        <dbReference type="EMBL" id="KAG8504898.1"/>
    </source>
</evidence>
<comment type="caution">
    <text evidence="4">The sequence shown here is derived from an EMBL/GenBank/DDBJ whole genome shotgun (WGS) entry which is preliminary data.</text>
</comment>
<dbReference type="SUPFAM" id="SSF48452">
    <property type="entry name" value="TPR-like"/>
    <property type="match status" value="2"/>
</dbReference>
<organism evidence="4 5">
    <name type="scientific">Galemys pyrenaicus</name>
    <name type="common">Iberian desman</name>
    <name type="synonym">Pyrenean desman</name>
    <dbReference type="NCBI Taxonomy" id="202257"/>
    <lineage>
        <taxon>Eukaryota</taxon>
        <taxon>Metazoa</taxon>
        <taxon>Chordata</taxon>
        <taxon>Craniata</taxon>
        <taxon>Vertebrata</taxon>
        <taxon>Euteleostomi</taxon>
        <taxon>Mammalia</taxon>
        <taxon>Eutheria</taxon>
        <taxon>Laurasiatheria</taxon>
        <taxon>Eulipotyphla</taxon>
        <taxon>Talpidae</taxon>
        <taxon>Galemys</taxon>
    </lineage>
</organism>
<feature type="domain" description="Tetratricopeptide repeat protein 7 N-terminal" evidence="3">
    <location>
        <begin position="191"/>
        <end position="604"/>
    </location>
</feature>
<proteinExistence type="predicted"/>
<feature type="non-terminal residue" evidence="4">
    <location>
        <position position="1119"/>
    </location>
</feature>
<keyword evidence="1" id="KW-0802">TPR repeat</keyword>
<dbReference type="Proteomes" id="UP000700334">
    <property type="component" value="Unassembled WGS sequence"/>
</dbReference>
<dbReference type="InterPro" id="IPR019734">
    <property type="entry name" value="TPR_rpt"/>
</dbReference>
<dbReference type="FunFam" id="1.25.40.10:FF:000066">
    <property type="entry name" value="Tetratricopeptide repeat domain 7A"/>
    <property type="match status" value="1"/>
</dbReference>
<dbReference type="Pfam" id="PF19440">
    <property type="entry name" value="TTC7_N"/>
    <property type="match status" value="1"/>
</dbReference>
<protein>
    <submittedName>
        <fullName evidence="4">Tetratricopeptide repeat protein 7A</fullName>
    </submittedName>
</protein>
<dbReference type="InterPro" id="IPR045819">
    <property type="entry name" value="TTC7_N"/>
</dbReference>
<dbReference type="AlphaFoldDB" id="A0A8J5ZNL5"/>
<feature type="repeat" description="TPR" evidence="1">
    <location>
        <begin position="1074"/>
        <end position="1107"/>
    </location>
</feature>
<dbReference type="InterPro" id="IPR051722">
    <property type="entry name" value="Endocytosis_PI4K-reg_protein"/>
</dbReference>
<dbReference type="PANTHER" id="PTHR23083">
    <property type="entry name" value="TETRATRICOPEPTIDE REPEAT PROTEIN, TPR"/>
    <property type="match status" value="1"/>
</dbReference>
<dbReference type="GO" id="GO:0005886">
    <property type="term" value="C:plasma membrane"/>
    <property type="evidence" value="ECO:0007669"/>
    <property type="project" value="TreeGrafter"/>
</dbReference>
<gene>
    <name evidence="4" type="ORF">J0S82_008420</name>
</gene>
<dbReference type="Pfam" id="PF13181">
    <property type="entry name" value="TPR_8"/>
    <property type="match status" value="2"/>
</dbReference>
<feature type="compositionally biased region" description="Low complexity" evidence="2">
    <location>
        <begin position="127"/>
        <end position="140"/>
    </location>
</feature>
<evidence type="ECO:0000259" key="3">
    <source>
        <dbReference type="Pfam" id="PF19440"/>
    </source>
</evidence>
<accession>A0A8J5ZNL5</accession>
<sequence length="1119" mass="124430">REPRWDGEGAGSEAPPGAGVPRNIKVSTEWVAAGWRRSGRERPLRAWQLWPRWPPARPTRRGRATPPRGWSSGRGLARSWRRPGPGRGLWQQLQQRRQRQRQELLRQRRRLLPDAFGPRSRSPSPEAPGGALGAAAVRPLPLGPHLPPGPRPPPAPPPTPPASGTPPPTGSPLLGRASHDSARSKMAAKGAHSSHLKIESELERCRAEGHWDRMPQLVRQMQTLVVPSGGGNRRASPNAVFTSLDTDDLGKLLLAEALLEQCLKENHSKIKDSIPLPEKNEPKMNEARNYLSSVLNHGKLSPQYMCEAMLILGKLHYIEGSYRDAISMYARAGIDDMAMDNKPLYQMRLLAEAFHASSFLGEHRPGGQRPCRGGLSLERLPNSIASRHRLTEREEEVIACFERASWIAQVFLQDLEKVTSNTTSRHLKGPPPIDFELTYFLEAALQSAFVTNLKKGNVVKGMRELREVLRTVETKATQNFKVMAAKHLAGVLLHSLSEECYWSPLSHPLPEFMSKGENSFVMQALRKPHLYEGDNLYCPKDNIEEALLLLLISESMATRDVVLSRVPEQEEDRALSLQNAAAIYDLLSITLGRRGQFVMLSECLERAMKFAFGEFHLWYQVALSMVACGKSSYAVSLLRECVKLRPSDPTVPLMAAKVCIGSLHWVSGLWGREVAVTHHLTSLFVLLPCEELGFCVSWLVTAPAFVSRPAEPSLPLSDLRLPSLQLEEAEHFATMVIDLGEEAGEFLSKGYLALGLTYSLQATDATLKSKQDELHRKALQTLERAQQLAPGDPQVIFYVSLQLALVRQISSAIEQLQEALQVHRDDANALHLLALLFSAQKHHQPALEVIDMAITEYPENFNLMFTKVKLEQVLKGPEEALVTCRQMLRLWQTLYNFSQLGGLEKDGSLGEGLTMKKQSGMHLTLPDAHDADSGSRRASSIAASRLEEAMSELTMPSSVLKQGPMKLWTTLEQIWLQAAELFMEQQHLKEAGFCIQEAAGLFPTSHSVLYMRGRLAEMKGSLEEAKQLYKEALTVNPDGVRIMHSLGLMLSRLGHKSLAQKVLRDAVERQSTCHEAWQGLGEVLQAQGQSEAAVDCFLTALELEASSPVLPFCIIPREL</sequence>
<feature type="region of interest" description="Disordered" evidence="2">
    <location>
        <begin position="47"/>
        <end position="197"/>
    </location>
</feature>
<dbReference type="OrthoDB" id="29013at2759"/>
<evidence type="ECO:0000256" key="1">
    <source>
        <dbReference type="PROSITE-ProRule" id="PRU00339"/>
    </source>
</evidence>
<dbReference type="PROSITE" id="PS50005">
    <property type="entry name" value="TPR"/>
    <property type="match status" value="2"/>
</dbReference>
<dbReference type="GO" id="GO:0046854">
    <property type="term" value="P:phosphatidylinositol phosphate biosynthetic process"/>
    <property type="evidence" value="ECO:0007669"/>
    <property type="project" value="TreeGrafter"/>
</dbReference>
<feature type="region of interest" description="Disordered" evidence="2">
    <location>
        <begin position="1"/>
        <end position="24"/>
    </location>
</feature>
<evidence type="ECO:0000256" key="2">
    <source>
        <dbReference type="SAM" id="MobiDB-lite"/>
    </source>
</evidence>
<dbReference type="GO" id="GO:0072659">
    <property type="term" value="P:protein localization to plasma membrane"/>
    <property type="evidence" value="ECO:0007669"/>
    <property type="project" value="TreeGrafter"/>
</dbReference>
<feature type="compositionally biased region" description="Pro residues" evidence="2">
    <location>
        <begin position="141"/>
        <end position="170"/>
    </location>
</feature>
<reference evidence="4" key="1">
    <citation type="journal article" date="2021" name="Evol. Appl.">
        <title>The genome of the Pyrenean desman and the effects of bottlenecks and inbreeding on the genomic landscape of an endangered species.</title>
        <authorList>
            <person name="Escoda L."/>
            <person name="Castresana J."/>
        </authorList>
    </citation>
    <scope>NUCLEOTIDE SEQUENCE</scope>
    <source>
        <strain evidence="4">IBE-C5619</strain>
    </source>
</reference>
<feature type="repeat" description="TPR" evidence="1">
    <location>
        <begin position="1006"/>
        <end position="1039"/>
    </location>
</feature>
<dbReference type="PANTHER" id="PTHR23083:SF475">
    <property type="entry name" value="TETRATRICOPEPTIDE REPEAT PROTEIN 7A"/>
    <property type="match status" value="1"/>
</dbReference>
<dbReference type="SMART" id="SM00028">
    <property type="entry name" value="TPR"/>
    <property type="match status" value="7"/>
</dbReference>
<dbReference type="InterPro" id="IPR011990">
    <property type="entry name" value="TPR-like_helical_dom_sf"/>
</dbReference>
<evidence type="ECO:0000313" key="5">
    <source>
        <dbReference type="Proteomes" id="UP000700334"/>
    </source>
</evidence>
<keyword evidence="5" id="KW-1185">Reference proteome</keyword>
<dbReference type="EMBL" id="JAGFMF010012281">
    <property type="protein sequence ID" value="KAG8504898.1"/>
    <property type="molecule type" value="Genomic_DNA"/>
</dbReference>
<name>A0A8J5ZNL5_GALPY</name>
<dbReference type="Gene3D" id="1.25.40.10">
    <property type="entry name" value="Tetratricopeptide repeat domain"/>
    <property type="match status" value="3"/>
</dbReference>